<dbReference type="InterPro" id="IPR027417">
    <property type="entry name" value="P-loop_NTPase"/>
</dbReference>
<dbReference type="InterPro" id="IPR050388">
    <property type="entry name" value="ABC_Ni/Peptide_Import"/>
</dbReference>
<dbReference type="SMART" id="SM00382">
    <property type="entry name" value="AAA"/>
    <property type="match status" value="1"/>
</dbReference>
<dbReference type="EMBL" id="CP141615">
    <property type="protein sequence ID" value="WRP16397.1"/>
    <property type="molecule type" value="Genomic_DNA"/>
</dbReference>
<evidence type="ECO:0000256" key="1">
    <source>
        <dbReference type="ARBA" id="ARBA00004202"/>
    </source>
</evidence>
<name>A0ABZ1BUF1_9FIRM</name>
<dbReference type="InterPro" id="IPR017871">
    <property type="entry name" value="ABC_transporter-like_CS"/>
</dbReference>
<dbReference type="InterPro" id="IPR003593">
    <property type="entry name" value="AAA+_ATPase"/>
</dbReference>
<comment type="subcellular location">
    <subcellularLocation>
        <location evidence="1">Cell membrane</location>
        <topology evidence="1">Peripheral membrane protein</topology>
    </subcellularLocation>
</comment>
<dbReference type="PANTHER" id="PTHR43297">
    <property type="entry name" value="OLIGOPEPTIDE TRANSPORT ATP-BINDING PROTEIN APPD"/>
    <property type="match status" value="1"/>
</dbReference>
<dbReference type="GO" id="GO:0005524">
    <property type="term" value="F:ATP binding"/>
    <property type="evidence" value="ECO:0007669"/>
    <property type="project" value="UniProtKB-KW"/>
</dbReference>
<proteinExistence type="inferred from homology"/>
<evidence type="ECO:0000256" key="6">
    <source>
        <dbReference type="ARBA" id="ARBA00022840"/>
    </source>
</evidence>
<keyword evidence="10" id="KW-1185">Reference proteome</keyword>
<dbReference type="Pfam" id="PF00005">
    <property type="entry name" value="ABC_tran"/>
    <property type="match status" value="1"/>
</dbReference>
<keyword evidence="5" id="KW-0547">Nucleotide-binding</keyword>
<evidence type="ECO:0000256" key="2">
    <source>
        <dbReference type="ARBA" id="ARBA00005417"/>
    </source>
</evidence>
<dbReference type="PROSITE" id="PS50893">
    <property type="entry name" value="ABC_TRANSPORTER_2"/>
    <property type="match status" value="1"/>
</dbReference>
<dbReference type="Proteomes" id="UP001332192">
    <property type="component" value="Chromosome"/>
</dbReference>
<dbReference type="SUPFAM" id="SSF52540">
    <property type="entry name" value="P-loop containing nucleoside triphosphate hydrolases"/>
    <property type="match status" value="1"/>
</dbReference>
<comment type="similarity">
    <text evidence="2">Belongs to the ABC transporter superfamily.</text>
</comment>
<feature type="domain" description="ABC transporter" evidence="8">
    <location>
        <begin position="7"/>
        <end position="255"/>
    </location>
</feature>
<reference evidence="9 10" key="1">
    <citation type="journal article" date="2024" name="Front. Microbiol.">
        <title>Novel thermophilic genera Geochorda gen. nov. and Carboxydochorda gen. nov. from the deep terrestrial subsurface reveal the ecophysiological diversity in the class Limnochordia.</title>
        <authorList>
            <person name="Karnachuk O.V."/>
            <person name="Lukina A.P."/>
            <person name="Avakyan M.R."/>
            <person name="Kadnikov V.V."/>
            <person name="Begmatov S."/>
            <person name="Beletsky A.V."/>
            <person name="Vlasova K.G."/>
            <person name="Novikov A.A."/>
            <person name="Shcherbakova V.A."/>
            <person name="Mardanov A.V."/>
            <person name="Ravin N.V."/>
        </authorList>
    </citation>
    <scope>NUCLEOTIDE SEQUENCE [LARGE SCALE GENOMIC DNA]</scope>
    <source>
        <strain evidence="9 10">L945</strain>
    </source>
</reference>
<evidence type="ECO:0000313" key="10">
    <source>
        <dbReference type="Proteomes" id="UP001332192"/>
    </source>
</evidence>
<dbReference type="CDD" id="cd03257">
    <property type="entry name" value="ABC_NikE_OppD_transporters"/>
    <property type="match status" value="1"/>
</dbReference>
<gene>
    <name evidence="9" type="ORF">U7230_09840</name>
</gene>
<organism evidence="9 10">
    <name type="scientific">Carboxydichorda subterranea</name>
    <dbReference type="NCBI Taxonomy" id="3109565"/>
    <lineage>
        <taxon>Bacteria</taxon>
        <taxon>Bacillati</taxon>
        <taxon>Bacillota</taxon>
        <taxon>Limnochordia</taxon>
        <taxon>Limnochordales</taxon>
        <taxon>Geochordaceae</taxon>
        <taxon>Carboxydichorda</taxon>
    </lineage>
</organism>
<sequence length="355" mass="38789">MEPLLSIDKLRVNFYTHAGTVHAVRGASFEVREGETLALVGESGCGKSVTALSIMRLVPHPGRIDGGTIRFAGKELTALSLREMERVRGAEIGMIFQDPMTSLNPTMTIGQQIAEPLRKHKGMGPKEALDRAAEILAMVGIPNPRTRLAQFPHEMSGGMRQRVMIAMAIACEPHLLIADEPTTSLDVTIQAQILELMKGLQEKLGMAILLITHDLGVVARLADRVVVMYAGQVVEQAGVDELYYHTLHPYTRALMRSVPNPEAGVRQELESIAGSPPDLYQEPPGCPFAPRCSRVLEVCRSYPPPFFEAGPEHVSACWLLDPRAGRWGKDFLATSPRPYAEAAASPKTPDQEVEA</sequence>
<evidence type="ECO:0000256" key="4">
    <source>
        <dbReference type="ARBA" id="ARBA00022475"/>
    </source>
</evidence>
<dbReference type="InterPro" id="IPR003439">
    <property type="entry name" value="ABC_transporter-like_ATP-bd"/>
</dbReference>
<dbReference type="InterPro" id="IPR013563">
    <property type="entry name" value="Oligopep_ABC_C"/>
</dbReference>
<dbReference type="Gene3D" id="3.40.50.300">
    <property type="entry name" value="P-loop containing nucleotide triphosphate hydrolases"/>
    <property type="match status" value="1"/>
</dbReference>
<dbReference type="Pfam" id="PF08352">
    <property type="entry name" value="oligo_HPY"/>
    <property type="match status" value="1"/>
</dbReference>
<dbReference type="PROSITE" id="PS00211">
    <property type="entry name" value="ABC_TRANSPORTER_1"/>
    <property type="match status" value="1"/>
</dbReference>
<keyword evidence="4" id="KW-1003">Cell membrane</keyword>
<dbReference type="RefSeq" id="WP_324715669.1">
    <property type="nucleotide sequence ID" value="NZ_CP141615.1"/>
</dbReference>
<keyword evidence="6 9" id="KW-0067">ATP-binding</keyword>
<dbReference type="NCBIfam" id="TIGR01727">
    <property type="entry name" value="oligo_HPY"/>
    <property type="match status" value="1"/>
</dbReference>
<protein>
    <submittedName>
        <fullName evidence="9">ABC transporter ATP-binding protein</fullName>
    </submittedName>
</protein>
<keyword evidence="3" id="KW-0813">Transport</keyword>
<evidence type="ECO:0000256" key="5">
    <source>
        <dbReference type="ARBA" id="ARBA00022741"/>
    </source>
</evidence>
<evidence type="ECO:0000313" key="9">
    <source>
        <dbReference type="EMBL" id="WRP16397.1"/>
    </source>
</evidence>
<evidence type="ECO:0000256" key="7">
    <source>
        <dbReference type="ARBA" id="ARBA00023136"/>
    </source>
</evidence>
<dbReference type="PANTHER" id="PTHR43297:SF2">
    <property type="entry name" value="DIPEPTIDE TRANSPORT ATP-BINDING PROTEIN DPPD"/>
    <property type="match status" value="1"/>
</dbReference>
<keyword evidence="7" id="KW-0472">Membrane</keyword>
<accession>A0ABZ1BUF1</accession>
<evidence type="ECO:0000256" key="3">
    <source>
        <dbReference type="ARBA" id="ARBA00022448"/>
    </source>
</evidence>
<evidence type="ECO:0000259" key="8">
    <source>
        <dbReference type="PROSITE" id="PS50893"/>
    </source>
</evidence>